<dbReference type="InterPro" id="IPR039261">
    <property type="entry name" value="FNR_nucleotide-bd"/>
</dbReference>
<dbReference type="GO" id="GO:0016491">
    <property type="term" value="F:oxidoreductase activity"/>
    <property type="evidence" value="ECO:0007669"/>
    <property type="project" value="InterPro"/>
</dbReference>
<dbReference type="AlphaFoldDB" id="A0A919IWE6"/>
<gene>
    <name evidence="5" type="ORF">Afe05nite_19900</name>
</gene>
<evidence type="ECO:0000256" key="3">
    <source>
        <dbReference type="ARBA" id="ARBA00023014"/>
    </source>
</evidence>
<proteinExistence type="predicted"/>
<dbReference type="PANTHER" id="PTHR47354:SF5">
    <property type="entry name" value="PROTEIN RFBI"/>
    <property type="match status" value="1"/>
</dbReference>
<reference evidence="5" key="1">
    <citation type="submission" date="2021-01" db="EMBL/GenBank/DDBJ databases">
        <title>Whole genome shotgun sequence of Actinoplanes ferrugineus NBRC 15555.</title>
        <authorList>
            <person name="Komaki H."/>
            <person name="Tamura T."/>
        </authorList>
    </citation>
    <scope>NUCLEOTIDE SEQUENCE</scope>
    <source>
        <strain evidence="5">NBRC 15555</strain>
    </source>
</reference>
<dbReference type="Gene3D" id="3.40.50.80">
    <property type="entry name" value="Nucleotide-binding domain of ferredoxin-NADP reductase (FNR) module"/>
    <property type="match status" value="1"/>
</dbReference>
<sequence length="239" mass="26650">MNGWHAQVLSHERRGSDVAVFTCRTGEPLPFHAGQFVTIECPYRPWQSRAYAMANAPRPDRVLEFHVRADGPAGVSAALVGRLKPGDMLRLSEPHGTLALDHFSRRDVVLVAGGTGLAPAKALIDELTRVNRTRWIHLFRGARRRSDFYDLKSIDALADRHPWLSVIRATSDEPDENGDQATVDDLLARHGPWPDHDFYIFGSNPMIAATLRRLDELGVAAERIRHGAHPRAHQGVANR</sequence>
<evidence type="ECO:0000313" key="6">
    <source>
        <dbReference type="Proteomes" id="UP000598174"/>
    </source>
</evidence>
<evidence type="ECO:0000259" key="4">
    <source>
        <dbReference type="PROSITE" id="PS51384"/>
    </source>
</evidence>
<keyword evidence="2" id="KW-0001">2Fe-2S</keyword>
<evidence type="ECO:0000313" key="5">
    <source>
        <dbReference type="EMBL" id="GIE10150.1"/>
    </source>
</evidence>
<dbReference type="InterPro" id="IPR001433">
    <property type="entry name" value="OxRdtase_FAD/NAD-bd"/>
</dbReference>
<dbReference type="Pfam" id="PF00970">
    <property type="entry name" value="FAD_binding_6"/>
    <property type="match status" value="1"/>
</dbReference>
<dbReference type="GO" id="GO:0051537">
    <property type="term" value="F:2 iron, 2 sulfur cluster binding"/>
    <property type="evidence" value="ECO:0007669"/>
    <property type="project" value="UniProtKB-KW"/>
</dbReference>
<keyword evidence="2" id="KW-0408">Iron</keyword>
<dbReference type="Proteomes" id="UP000598174">
    <property type="component" value="Unassembled WGS sequence"/>
</dbReference>
<comment type="cofactor">
    <cofactor evidence="1">
        <name>FAD</name>
        <dbReference type="ChEBI" id="CHEBI:57692"/>
    </cofactor>
</comment>
<dbReference type="SUPFAM" id="SSF52343">
    <property type="entry name" value="Ferredoxin reductase-like, C-terminal NADP-linked domain"/>
    <property type="match status" value="1"/>
</dbReference>
<evidence type="ECO:0000256" key="2">
    <source>
        <dbReference type="ARBA" id="ARBA00022714"/>
    </source>
</evidence>
<keyword evidence="6" id="KW-1185">Reference proteome</keyword>
<dbReference type="PROSITE" id="PS51384">
    <property type="entry name" value="FAD_FR"/>
    <property type="match status" value="1"/>
</dbReference>
<dbReference type="CDD" id="cd06187">
    <property type="entry name" value="O2ase_reductase_like"/>
    <property type="match status" value="1"/>
</dbReference>
<protein>
    <recommendedName>
        <fullName evidence="4">FAD-binding FR-type domain-containing protein</fullName>
    </recommendedName>
</protein>
<dbReference type="RefSeq" id="WP_239117690.1">
    <property type="nucleotide sequence ID" value="NZ_BAAABP010000007.1"/>
</dbReference>
<dbReference type="PANTHER" id="PTHR47354">
    <property type="entry name" value="NADH OXIDOREDUCTASE HCR"/>
    <property type="match status" value="1"/>
</dbReference>
<keyword evidence="3" id="KW-0411">Iron-sulfur</keyword>
<dbReference type="InterPro" id="IPR008333">
    <property type="entry name" value="Cbr1-like_FAD-bd_dom"/>
</dbReference>
<dbReference type="PRINTS" id="PR00410">
    <property type="entry name" value="PHEHYDRXLASE"/>
</dbReference>
<organism evidence="5 6">
    <name type="scientific">Paractinoplanes ferrugineus</name>
    <dbReference type="NCBI Taxonomy" id="113564"/>
    <lineage>
        <taxon>Bacteria</taxon>
        <taxon>Bacillati</taxon>
        <taxon>Actinomycetota</taxon>
        <taxon>Actinomycetes</taxon>
        <taxon>Micromonosporales</taxon>
        <taxon>Micromonosporaceae</taxon>
        <taxon>Paractinoplanes</taxon>
    </lineage>
</organism>
<comment type="caution">
    <text evidence="5">The sequence shown here is derived from an EMBL/GenBank/DDBJ whole genome shotgun (WGS) entry which is preliminary data.</text>
</comment>
<dbReference type="SUPFAM" id="SSF63380">
    <property type="entry name" value="Riboflavin synthase domain-like"/>
    <property type="match status" value="1"/>
</dbReference>
<evidence type="ECO:0000256" key="1">
    <source>
        <dbReference type="ARBA" id="ARBA00001974"/>
    </source>
</evidence>
<dbReference type="EMBL" id="BOMM01000014">
    <property type="protein sequence ID" value="GIE10150.1"/>
    <property type="molecule type" value="Genomic_DNA"/>
</dbReference>
<dbReference type="InterPro" id="IPR017938">
    <property type="entry name" value="Riboflavin_synthase-like_b-brl"/>
</dbReference>
<dbReference type="Gene3D" id="2.40.30.10">
    <property type="entry name" value="Translation factors"/>
    <property type="match status" value="1"/>
</dbReference>
<dbReference type="Pfam" id="PF00175">
    <property type="entry name" value="NAD_binding_1"/>
    <property type="match status" value="1"/>
</dbReference>
<dbReference type="InterPro" id="IPR050415">
    <property type="entry name" value="MRET"/>
</dbReference>
<accession>A0A919IWE6</accession>
<keyword evidence="2" id="KW-0479">Metal-binding</keyword>
<name>A0A919IWE6_9ACTN</name>
<feature type="domain" description="FAD-binding FR-type" evidence="4">
    <location>
        <begin position="1"/>
        <end position="101"/>
    </location>
</feature>
<dbReference type="InterPro" id="IPR017927">
    <property type="entry name" value="FAD-bd_FR_type"/>
</dbReference>